<comment type="caution">
    <text evidence="2">The sequence shown here is derived from an EMBL/GenBank/DDBJ whole genome shotgun (WGS) entry which is preliminary data.</text>
</comment>
<feature type="region of interest" description="Disordered" evidence="1">
    <location>
        <begin position="267"/>
        <end position="301"/>
    </location>
</feature>
<dbReference type="PATRIC" id="fig|1291734.4.peg.1958"/>
<reference evidence="2 3" key="1">
    <citation type="journal article" date="2015" name="Genome Announc.">
        <title>Expanding the biotechnology potential of lactobacilli through comparative genomics of 213 strains and associated genera.</title>
        <authorList>
            <person name="Sun Z."/>
            <person name="Harris H.M."/>
            <person name="McCann A."/>
            <person name="Guo C."/>
            <person name="Argimon S."/>
            <person name="Zhang W."/>
            <person name="Yang X."/>
            <person name="Jeffery I.B."/>
            <person name="Cooney J.C."/>
            <person name="Kagawa T.F."/>
            <person name="Liu W."/>
            <person name="Song Y."/>
            <person name="Salvetti E."/>
            <person name="Wrobel A."/>
            <person name="Rasinkangas P."/>
            <person name="Parkhill J."/>
            <person name="Rea M.C."/>
            <person name="O'Sullivan O."/>
            <person name="Ritari J."/>
            <person name="Douillard F.P."/>
            <person name="Paul Ross R."/>
            <person name="Yang R."/>
            <person name="Briner A.E."/>
            <person name="Felis G.E."/>
            <person name="de Vos W.M."/>
            <person name="Barrangou R."/>
            <person name="Klaenhammer T.R."/>
            <person name="Caufield P.W."/>
            <person name="Cui Y."/>
            <person name="Zhang H."/>
            <person name="O'Toole P.W."/>
        </authorList>
    </citation>
    <scope>NUCLEOTIDE SEQUENCE [LARGE SCALE GENOMIC DNA]</scope>
    <source>
        <strain evidence="2 3">JCM 17158</strain>
    </source>
</reference>
<gene>
    <name evidence="2" type="ORF">FD02_GL001905</name>
</gene>
<dbReference type="EMBL" id="AZDJ01000026">
    <property type="protein sequence ID" value="KRK71665.1"/>
    <property type="molecule type" value="Genomic_DNA"/>
</dbReference>
<name>A0A0R1JTN1_9LACO</name>
<dbReference type="AlphaFoldDB" id="A0A0R1JTN1"/>
<evidence type="ECO:0000313" key="3">
    <source>
        <dbReference type="Proteomes" id="UP000051804"/>
    </source>
</evidence>
<evidence type="ECO:0000256" key="1">
    <source>
        <dbReference type="SAM" id="MobiDB-lite"/>
    </source>
</evidence>
<feature type="compositionally biased region" description="Basic residues" evidence="1">
    <location>
        <begin position="274"/>
        <end position="290"/>
    </location>
</feature>
<keyword evidence="3" id="KW-1185">Reference proteome</keyword>
<dbReference type="Proteomes" id="UP000051804">
    <property type="component" value="Unassembled WGS sequence"/>
</dbReference>
<feature type="compositionally biased region" description="Basic and acidic residues" evidence="1">
    <location>
        <begin position="291"/>
        <end position="301"/>
    </location>
</feature>
<accession>A0A0R1JTN1</accession>
<proteinExistence type="predicted"/>
<evidence type="ECO:0000313" key="2">
    <source>
        <dbReference type="EMBL" id="KRK71665.1"/>
    </source>
</evidence>
<protein>
    <submittedName>
        <fullName evidence="2">Uncharacterized protein</fullName>
    </submittedName>
</protein>
<sequence>MMFTAWILGGETLGIISESGTLTLTDYIQVGIDGFADIRGETLALPPITTAVEANLPILRKRNNAATVTGQRLQFVGEWREVRTVDNGVAYRHFGQAQQQARKTLQLRIIAWLKDWLAISSPIGTRVRRISVQYRMGQLTHAEMLTKVVAILKSSSIFTQADLNVFMQAEHTAWLDVQAELDRIAPRQYVITGVSRVKWLYYSNPLARFMHFVDPEQMTDPNYQHQLVMALDKQRREREERGLPIIDEQYLKVNKYPTGLWSAETAQSSMIPPVRRKTHGTRGLSRRRQRHPENSRQGRTG</sequence>
<organism evidence="2 3">
    <name type="scientific">Lacticaseibacillus nasuensis JCM 17158</name>
    <dbReference type="NCBI Taxonomy" id="1291734"/>
    <lineage>
        <taxon>Bacteria</taxon>
        <taxon>Bacillati</taxon>
        <taxon>Bacillota</taxon>
        <taxon>Bacilli</taxon>
        <taxon>Lactobacillales</taxon>
        <taxon>Lactobacillaceae</taxon>
        <taxon>Lacticaseibacillus</taxon>
    </lineage>
</organism>